<dbReference type="SMART" id="SM00671">
    <property type="entry name" value="SEL1"/>
    <property type="match status" value="2"/>
</dbReference>
<dbReference type="InterPro" id="IPR011990">
    <property type="entry name" value="TPR-like_helical_dom_sf"/>
</dbReference>
<evidence type="ECO:0000313" key="1">
    <source>
        <dbReference type="EMBL" id="KFX67689.1"/>
    </source>
</evidence>
<keyword evidence="2" id="KW-1185">Reference proteome</keyword>
<sequence>MLWHLRARISYIIARRLFHWSWLVKQPRGWRWLEGQFARMANLGDVAAQSFYGHILLFRGQGLGAREEGIRLLRLAATAGDGKAAYQLGALSLAGDTRQAPDGLQAAGWWSMAAAAGHPLAAQRLADLYRDGASGLPADSEQAECFARRARELGL</sequence>
<dbReference type="RefSeq" id="WP_025167146.1">
    <property type="nucleotide sequence ID" value="NZ_AWSQ01000009.1"/>
</dbReference>
<evidence type="ECO:0008006" key="3">
    <source>
        <dbReference type="Google" id="ProtNLM"/>
    </source>
</evidence>
<dbReference type="STRING" id="1395571.TMS3_0120970"/>
<proteinExistence type="predicted"/>
<organism evidence="1 2">
    <name type="scientific">Pseudomonas taeanensis MS-3</name>
    <dbReference type="NCBI Taxonomy" id="1395571"/>
    <lineage>
        <taxon>Bacteria</taxon>
        <taxon>Pseudomonadati</taxon>
        <taxon>Pseudomonadota</taxon>
        <taxon>Gammaproteobacteria</taxon>
        <taxon>Pseudomonadales</taxon>
        <taxon>Pseudomonadaceae</taxon>
        <taxon>Pseudomonas</taxon>
    </lineage>
</organism>
<evidence type="ECO:0000313" key="2">
    <source>
        <dbReference type="Proteomes" id="UP000030063"/>
    </source>
</evidence>
<dbReference type="InterPro" id="IPR006597">
    <property type="entry name" value="Sel1-like"/>
</dbReference>
<dbReference type="eggNOG" id="COG0790">
    <property type="taxonomic scope" value="Bacteria"/>
</dbReference>
<dbReference type="OrthoDB" id="7024154at2"/>
<accession>A0A0A1YGB8</accession>
<dbReference type="EMBL" id="AWSQ01000009">
    <property type="protein sequence ID" value="KFX67689.1"/>
    <property type="molecule type" value="Genomic_DNA"/>
</dbReference>
<name>A0A0A1YGB8_9PSED</name>
<dbReference type="Proteomes" id="UP000030063">
    <property type="component" value="Unassembled WGS sequence"/>
</dbReference>
<reference evidence="1 2" key="1">
    <citation type="journal article" date="2014" name="Genome Announc.">
        <title>Draft Genome Sequence of Petroleum Oil-Degrading Marine Bacterium Pseudomonas taeanensis Strain MS-3, Isolated from a Crude Oil-Contaminated Seashore.</title>
        <authorList>
            <person name="Lee S.Y."/>
            <person name="Kim S.H."/>
            <person name="Lee D.G."/>
            <person name="Shin S."/>
            <person name="Yun S.H."/>
            <person name="Choi C.W."/>
            <person name="Chung Y.H."/>
            <person name="Choi J.S."/>
            <person name="Kahng H.Y."/>
            <person name="Kim S.I."/>
        </authorList>
    </citation>
    <scope>NUCLEOTIDE SEQUENCE [LARGE SCALE GENOMIC DNA]</scope>
    <source>
        <strain evidence="1 2">MS-3</strain>
    </source>
</reference>
<dbReference type="AlphaFoldDB" id="A0A0A1YGB8"/>
<dbReference type="Gene3D" id="1.25.40.10">
    <property type="entry name" value="Tetratricopeptide repeat domain"/>
    <property type="match status" value="1"/>
</dbReference>
<comment type="caution">
    <text evidence="1">The sequence shown here is derived from an EMBL/GenBank/DDBJ whole genome shotgun (WGS) entry which is preliminary data.</text>
</comment>
<dbReference type="SUPFAM" id="SSF81901">
    <property type="entry name" value="HCP-like"/>
    <property type="match status" value="1"/>
</dbReference>
<dbReference type="Pfam" id="PF08238">
    <property type="entry name" value="Sel1"/>
    <property type="match status" value="3"/>
</dbReference>
<protein>
    <recommendedName>
        <fullName evidence="3">Sel1 repeat-containing protein</fullName>
    </recommendedName>
</protein>
<gene>
    <name evidence="1" type="ORF">TMS3_0120970</name>
</gene>